<evidence type="ECO:0000313" key="2">
    <source>
        <dbReference type="Proteomes" id="UP000095287"/>
    </source>
</evidence>
<proteinExistence type="predicted"/>
<organism evidence="2 3">
    <name type="scientific">Steinernema glaseri</name>
    <dbReference type="NCBI Taxonomy" id="37863"/>
    <lineage>
        <taxon>Eukaryota</taxon>
        <taxon>Metazoa</taxon>
        <taxon>Ecdysozoa</taxon>
        <taxon>Nematoda</taxon>
        <taxon>Chromadorea</taxon>
        <taxon>Rhabditida</taxon>
        <taxon>Tylenchina</taxon>
        <taxon>Panagrolaimomorpha</taxon>
        <taxon>Strongyloidoidea</taxon>
        <taxon>Steinernematidae</taxon>
        <taxon>Steinernema</taxon>
    </lineage>
</organism>
<dbReference type="CDD" id="cd00195">
    <property type="entry name" value="UBCc_UEV"/>
    <property type="match status" value="1"/>
</dbReference>
<dbReference type="PANTHER" id="PTHR24068">
    <property type="entry name" value="UBIQUITIN-CONJUGATING ENZYME E2"/>
    <property type="match status" value="1"/>
</dbReference>
<dbReference type="InterPro" id="IPR000608">
    <property type="entry name" value="UBC"/>
</dbReference>
<dbReference type="SUPFAM" id="SSF54495">
    <property type="entry name" value="UBC-like"/>
    <property type="match status" value="1"/>
</dbReference>
<feature type="domain" description="UBC core" evidence="1">
    <location>
        <begin position="35"/>
        <end position="183"/>
    </location>
</feature>
<dbReference type="AlphaFoldDB" id="A0A1I7Z175"/>
<keyword evidence="2" id="KW-1185">Reference proteome</keyword>
<protein>
    <submittedName>
        <fullName evidence="3">UBIQUITIN_CONJUGAT_2 domain-containing protein</fullName>
    </submittedName>
</protein>
<name>A0A1I7Z175_9BILA</name>
<sequence>MSADDEEVHYPYAGPESMMQSLGMGGYDEEFPYPKTVARLRAEAADISRKEEKDIFVEPSGENLLLWHGVIEGPPNSLYEEGIFHFDIHINDGYPTEPPKVSFRTRIYHCNITSTGDIFCDALNRDWSPTMGIRDVLKILVDLMRNPRPTNIRQPGHHLRQKFLHDRADYERIAREWASKYAS</sequence>
<dbReference type="Gene3D" id="3.10.110.10">
    <property type="entry name" value="Ubiquitin Conjugating Enzyme"/>
    <property type="match status" value="1"/>
</dbReference>
<dbReference type="PROSITE" id="PS50127">
    <property type="entry name" value="UBC_2"/>
    <property type="match status" value="1"/>
</dbReference>
<dbReference type="InterPro" id="IPR016135">
    <property type="entry name" value="UBQ-conjugating_enzyme/RWD"/>
</dbReference>
<evidence type="ECO:0000313" key="3">
    <source>
        <dbReference type="WBParaSite" id="L893_g21802.t1"/>
    </source>
</evidence>
<dbReference type="Proteomes" id="UP000095287">
    <property type="component" value="Unplaced"/>
</dbReference>
<reference evidence="3" key="1">
    <citation type="submission" date="2016-11" db="UniProtKB">
        <authorList>
            <consortium name="WormBaseParasite"/>
        </authorList>
    </citation>
    <scope>IDENTIFICATION</scope>
</reference>
<dbReference type="Pfam" id="PF00179">
    <property type="entry name" value="UQ_con"/>
    <property type="match status" value="1"/>
</dbReference>
<dbReference type="WBParaSite" id="L893_g21802.t1">
    <property type="protein sequence ID" value="L893_g21802.t1"/>
    <property type="gene ID" value="L893_g21802"/>
</dbReference>
<evidence type="ECO:0000259" key="1">
    <source>
        <dbReference type="PROSITE" id="PS50127"/>
    </source>
</evidence>
<accession>A0A1I7Z175</accession>
<dbReference type="SMART" id="SM00212">
    <property type="entry name" value="UBCc"/>
    <property type="match status" value="1"/>
</dbReference>